<feature type="transmembrane region" description="Helical" evidence="1">
    <location>
        <begin position="217"/>
        <end position="239"/>
    </location>
</feature>
<reference evidence="2 3" key="1">
    <citation type="submission" date="2019-09" db="EMBL/GenBank/DDBJ databases">
        <title>Ecophysiology of the spiral-shaped methanotroph Methylospira mobilis as revealed by the complete genome sequence.</title>
        <authorList>
            <person name="Oshkin I.Y."/>
            <person name="Dedysh S.N."/>
            <person name="Miroshnikov K."/>
            <person name="Danilova O.V."/>
            <person name="Hakobyan A."/>
            <person name="Liesack W."/>
        </authorList>
    </citation>
    <scope>NUCLEOTIDE SEQUENCE [LARGE SCALE GENOMIC DNA]</scope>
    <source>
        <strain evidence="2 3">Shm1</strain>
    </source>
</reference>
<evidence type="ECO:0000313" key="3">
    <source>
        <dbReference type="Proteomes" id="UP000325755"/>
    </source>
</evidence>
<dbReference type="Proteomes" id="UP000325755">
    <property type="component" value="Chromosome"/>
</dbReference>
<gene>
    <name evidence="2" type="ORF">F6R98_18665</name>
</gene>
<organism evidence="2 3">
    <name type="scientific">Candidatus Methylospira mobilis</name>
    <dbReference type="NCBI Taxonomy" id="1808979"/>
    <lineage>
        <taxon>Bacteria</taxon>
        <taxon>Pseudomonadati</taxon>
        <taxon>Pseudomonadota</taxon>
        <taxon>Gammaproteobacteria</taxon>
        <taxon>Methylococcales</taxon>
        <taxon>Methylococcaceae</taxon>
        <taxon>Candidatus Methylospira</taxon>
    </lineage>
</organism>
<dbReference type="PANTHER" id="PTHR35813">
    <property type="entry name" value="INNER MEMBRANE PROTEIN YBAN"/>
    <property type="match status" value="1"/>
</dbReference>
<keyword evidence="1" id="KW-0472">Membrane</keyword>
<name>A0A5Q0BKG1_9GAMM</name>
<dbReference type="AlphaFoldDB" id="A0A5Q0BKG1"/>
<dbReference type="RefSeq" id="WP_153250371.1">
    <property type="nucleotide sequence ID" value="NZ_CP044205.1"/>
</dbReference>
<accession>A0A5Q0BKG1</accession>
<evidence type="ECO:0000313" key="2">
    <source>
        <dbReference type="EMBL" id="QFY44405.1"/>
    </source>
</evidence>
<keyword evidence="3" id="KW-1185">Reference proteome</keyword>
<keyword evidence="1" id="KW-1133">Transmembrane helix</keyword>
<dbReference type="GO" id="GO:0005886">
    <property type="term" value="C:plasma membrane"/>
    <property type="evidence" value="ECO:0007669"/>
    <property type="project" value="TreeGrafter"/>
</dbReference>
<proteinExistence type="predicted"/>
<dbReference type="EMBL" id="CP044205">
    <property type="protein sequence ID" value="QFY44405.1"/>
    <property type="molecule type" value="Genomic_DNA"/>
</dbReference>
<dbReference type="KEGG" id="mmob:F6R98_18665"/>
<dbReference type="InterPro" id="IPR007401">
    <property type="entry name" value="DUF454"/>
</dbReference>
<sequence>MNSTHHSIEATEYAIHLNRQAGWLRIHSPHVFRRERRGFCRLIIDKAVMIPSVLSAGIDLSTSSLRLHFELDCDIAELSKNFADALRAAQALDAAGVRSATRWDMLTAFKTKAGVTFWEARSPTVSRLDLRWSPNPANHLNLILVIEQLAQIPGVLSCRIGYWPHRLLIDYDYSAVTAFDLLHEGRQRWADSYSIVDTRYGTAARRQIQEAAGLRRIPYFVLAGGCFVLTLGGLLLPGVPTVPFLVATSYFLARASSALHERLLSAPVLGAVLCEWERYRGLSAASKGTLIQMSSALVLLSVALDPLDPIALALTMLFASIAFYSTSRIPQAPLSTSGAEPPACAASDKETYDCGDVQHLAPTLDYSAENQLAGL</sequence>
<dbReference type="Pfam" id="PF04304">
    <property type="entry name" value="DUF454"/>
    <property type="match status" value="1"/>
</dbReference>
<protein>
    <submittedName>
        <fullName evidence="2">DUF454 domain-containing protein</fullName>
    </submittedName>
</protein>
<dbReference type="InParanoid" id="A0A5Q0BKG1"/>
<evidence type="ECO:0000256" key="1">
    <source>
        <dbReference type="SAM" id="Phobius"/>
    </source>
</evidence>
<keyword evidence="1" id="KW-0812">Transmembrane</keyword>
<dbReference type="PANTHER" id="PTHR35813:SF1">
    <property type="entry name" value="INNER MEMBRANE PROTEIN YBAN"/>
    <property type="match status" value="1"/>
</dbReference>